<name>A0A1I6X7L5_9ACTN</name>
<keyword evidence="1" id="KW-0418">Kinase</keyword>
<keyword evidence="1" id="KW-0808">Transferase</keyword>
<sequence length="379" mass="40101">MTTYRVRWLTWQVVVGAPDRQGLALARRTWAVGSPGAPGVREFLARSLRPRGVSLAVQQGASVPGALASSGLPTDTSCLAVDVRDDRRRAVLLVPDGESGEPVAVVKVDRAPCIEDRAVREQRVLGLLPPGPVTPRPLGAGQAGPVRWSAETVVRGRPLGQVLSGSGVPAREVLGQLADWLGEVAVRTAATVDWAGIGHGDEVVALRGPATGLRPLLRGLTGVPSVLTHGDLASGHNVLVDGGGRPAVLDWETAREHGLPLLDLLPLLCSSLARNRVGGDLHREAAHVVDLATGRAPDSAWLLEQVARYARRLAIPRDEVGPLALLAWGHQASMRMVRDELLTAAGLPVTPWTSLGELVLDAWWQGVGRNWPQLSATAS</sequence>
<dbReference type="SUPFAM" id="SSF56112">
    <property type="entry name" value="Protein kinase-like (PK-like)"/>
    <property type="match status" value="1"/>
</dbReference>
<dbReference type="Gene3D" id="3.90.1200.10">
    <property type="match status" value="1"/>
</dbReference>
<evidence type="ECO:0000313" key="2">
    <source>
        <dbReference type="Proteomes" id="UP000199546"/>
    </source>
</evidence>
<dbReference type="AlphaFoldDB" id="A0A1I6X7L5"/>
<protein>
    <submittedName>
        <fullName evidence="1">Predicted kinase, aminoglycoside phosphotransferase (APT) family</fullName>
    </submittedName>
</protein>
<reference evidence="2" key="1">
    <citation type="submission" date="2016-10" db="EMBL/GenBank/DDBJ databases">
        <authorList>
            <person name="Varghese N."/>
            <person name="Submissions S."/>
        </authorList>
    </citation>
    <scope>NUCLEOTIDE SEQUENCE [LARGE SCALE GENOMIC DNA]</scope>
    <source>
        <strain evidence="2">DSM 46136</strain>
    </source>
</reference>
<dbReference type="EMBL" id="FPBA01000001">
    <property type="protein sequence ID" value="SFT33931.1"/>
    <property type="molecule type" value="Genomic_DNA"/>
</dbReference>
<evidence type="ECO:0000313" key="1">
    <source>
        <dbReference type="EMBL" id="SFT33931.1"/>
    </source>
</evidence>
<organism evidence="1 2">
    <name type="scientific">Geodermatophilus amargosae</name>
    <dbReference type="NCBI Taxonomy" id="1296565"/>
    <lineage>
        <taxon>Bacteria</taxon>
        <taxon>Bacillati</taxon>
        <taxon>Actinomycetota</taxon>
        <taxon>Actinomycetes</taxon>
        <taxon>Geodermatophilales</taxon>
        <taxon>Geodermatophilaceae</taxon>
        <taxon>Geodermatophilus</taxon>
    </lineage>
</organism>
<accession>A0A1I6X7L5</accession>
<proteinExistence type="predicted"/>
<dbReference type="Proteomes" id="UP000199546">
    <property type="component" value="Unassembled WGS sequence"/>
</dbReference>
<dbReference type="STRING" id="1296565.SAMN05660657_00197"/>
<dbReference type="GO" id="GO:0016301">
    <property type="term" value="F:kinase activity"/>
    <property type="evidence" value="ECO:0007669"/>
    <property type="project" value="UniProtKB-KW"/>
</dbReference>
<keyword evidence="2" id="KW-1185">Reference proteome</keyword>
<gene>
    <name evidence="1" type="ORF">SAMN05660657_00197</name>
</gene>
<dbReference type="InterPro" id="IPR011009">
    <property type="entry name" value="Kinase-like_dom_sf"/>
</dbReference>